<dbReference type="EMBL" id="DS547147">
    <property type="protein sequence ID" value="EDR00667.1"/>
    <property type="molecule type" value="Genomic_DNA"/>
</dbReference>
<gene>
    <name evidence="1" type="primary">FAS-1</name>
    <name evidence="1" type="ORF">LACBIDRAFT_313054</name>
</gene>
<protein>
    <submittedName>
        <fullName evidence="1">Predicted protein</fullName>
    </submittedName>
</protein>
<dbReference type="HOGENOM" id="CLU_2483751_0_0_1"/>
<evidence type="ECO:0000313" key="2">
    <source>
        <dbReference type="Proteomes" id="UP000001194"/>
    </source>
</evidence>
<reference evidence="1 2" key="1">
    <citation type="journal article" date="2008" name="Nature">
        <title>The genome of Laccaria bicolor provides insights into mycorrhizal symbiosis.</title>
        <authorList>
            <person name="Martin F."/>
            <person name="Aerts A."/>
            <person name="Ahren D."/>
            <person name="Brun A."/>
            <person name="Danchin E.G.J."/>
            <person name="Duchaussoy F."/>
            <person name="Gibon J."/>
            <person name="Kohler A."/>
            <person name="Lindquist E."/>
            <person name="Pereda V."/>
            <person name="Salamov A."/>
            <person name="Shapiro H.J."/>
            <person name="Wuyts J."/>
            <person name="Blaudez D."/>
            <person name="Buee M."/>
            <person name="Brokstein P."/>
            <person name="Canbaeck B."/>
            <person name="Cohen D."/>
            <person name="Courty P.E."/>
            <person name="Coutinho P.M."/>
            <person name="Delaruelle C."/>
            <person name="Detter J.C."/>
            <person name="Deveau A."/>
            <person name="DiFazio S."/>
            <person name="Duplessis S."/>
            <person name="Fraissinet-Tachet L."/>
            <person name="Lucic E."/>
            <person name="Frey-Klett P."/>
            <person name="Fourrey C."/>
            <person name="Feussner I."/>
            <person name="Gay G."/>
            <person name="Grimwood J."/>
            <person name="Hoegger P.J."/>
            <person name="Jain P."/>
            <person name="Kilaru S."/>
            <person name="Labbe J."/>
            <person name="Lin Y.C."/>
            <person name="Legue V."/>
            <person name="Le Tacon F."/>
            <person name="Marmeisse R."/>
            <person name="Melayah D."/>
            <person name="Montanini B."/>
            <person name="Muratet M."/>
            <person name="Nehls U."/>
            <person name="Niculita-Hirzel H."/>
            <person name="Oudot-Le Secq M.P."/>
            <person name="Peter M."/>
            <person name="Quesneville H."/>
            <person name="Rajashekar B."/>
            <person name="Reich M."/>
            <person name="Rouhier N."/>
            <person name="Schmutz J."/>
            <person name="Yin T."/>
            <person name="Chalot M."/>
            <person name="Henrissat B."/>
            <person name="Kuees U."/>
            <person name="Lucas S."/>
            <person name="Van de Peer Y."/>
            <person name="Podila G.K."/>
            <person name="Polle A."/>
            <person name="Pukkila P.J."/>
            <person name="Richardson P.M."/>
            <person name="Rouze P."/>
            <person name="Sanders I.R."/>
            <person name="Stajich J.E."/>
            <person name="Tunlid A."/>
            <person name="Tuskan G."/>
            <person name="Grigoriev I.V."/>
        </authorList>
    </citation>
    <scope>NUCLEOTIDE SEQUENCE [LARGE SCALE GENOMIC DNA]</scope>
    <source>
        <strain evidence="2">S238N-H82 / ATCC MYA-4686</strain>
    </source>
</reference>
<organism evidence="2">
    <name type="scientific">Laccaria bicolor (strain S238N-H82 / ATCC MYA-4686)</name>
    <name type="common">Bicoloured deceiver</name>
    <name type="synonym">Laccaria laccata var. bicolor</name>
    <dbReference type="NCBI Taxonomy" id="486041"/>
    <lineage>
        <taxon>Eukaryota</taxon>
        <taxon>Fungi</taxon>
        <taxon>Dikarya</taxon>
        <taxon>Basidiomycota</taxon>
        <taxon>Agaricomycotina</taxon>
        <taxon>Agaricomycetes</taxon>
        <taxon>Agaricomycetidae</taxon>
        <taxon>Agaricales</taxon>
        <taxon>Agaricineae</taxon>
        <taxon>Hydnangiaceae</taxon>
        <taxon>Laccaria</taxon>
    </lineage>
</organism>
<dbReference type="KEGG" id="lbc:LACBIDRAFT_313054"/>
<keyword evidence="2" id="KW-1185">Reference proteome</keyword>
<dbReference type="AlphaFoldDB" id="B0DXF2"/>
<dbReference type="RefSeq" id="XP_001888676.1">
    <property type="nucleotide sequence ID" value="XM_001888641.1"/>
</dbReference>
<dbReference type="GeneID" id="6084264"/>
<dbReference type="Proteomes" id="UP000001194">
    <property type="component" value="Unassembled WGS sequence"/>
</dbReference>
<dbReference type="STRING" id="486041.B0DXF2"/>
<sequence length="87" mass="9621">MYRKVEGEIIEDDFFSVRIANIEAEAVRQNKDALAMYGILEGSGPHIAPFVERSLSGNLYKSTLNGTEHGIQPQVPAQFTQAIVSVR</sequence>
<proteinExistence type="predicted"/>
<name>B0DXF2_LACBS</name>
<dbReference type="OrthoDB" id="4251012at2759"/>
<evidence type="ECO:0000313" key="1">
    <source>
        <dbReference type="EMBL" id="EDR00667.1"/>
    </source>
</evidence>
<dbReference type="InParanoid" id="B0DXF2"/>
<accession>B0DXF2</accession>